<reference evidence="2 3" key="1">
    <citation type="submission" date="2013-08" db="EMBL/GenBank/DDBJ databases">
        <authorList>
            <person name="Weinstock G."/>
            <person name="Sodergren E."/>
            <person name="Wylie T."/>
            <person name="Fulton L."/>
            <person name="Fulton R."/>
            <person name="Fronick C."/>
            <person name="O'Laughlin M."/>
            <person name="Godfrey J."/>
            <person name="Miner T."/>
            <person name="Herter B."/>
            <person name="Appelbaum E."/>
            <person name="Cordes M."/>
            <person name="Lek S."/>
            <person name="Wollam A."/>
            <person name="Pepin K.H."/>
            <person name="Palsikar V.B."/>
            <person name="Mitreva M."/>
            <person name="Wilson R.K."/>
        </authorList>
    </citation>
    <scope>NUCLEOTIDE SEQUENCE [LARGE SCALE GENOMIC DNA]</scope>
    <source>
        <strain evidence="2 3">ATCC 12856</strain>
    </source>
</reference>
<accession>U1X420</accession>
<dbReference type="Proteomes" id="UP000016511">
    <property type="component" value="Unassembled WGS sequence"/>
</dbReference>
<gene>
    <name evidence="2" type="ORF">HMPREF0083_02648</name>
</gene>
<evidence type="ECO:0000313" key="2">
    <source>
        <dbReference type="EMBL" id="ERI09263.1"/>
    </source>
</evidence>
<comment type="caution">
    <text evidence="2">The sequence shown here is derived from an EMBL/GenBank/DDBJ whole genome shotgun (WGS) entry which is preliminary data.</text>
</comment>
<name>U1X420_ANEAE</name>
<keyword evidence="3" id="KW-1185">Reference proteome</keyword>
<dbReference type="EMBL" id="AWSJ01000161">
    <property type="protein sequence ID" value="ERI09263.1"/>
    <property type="molecule type" value="Genomic_DNA"/>
</dbReference>
<dbReference type="InterPro" id="IPR007353">
    <property type="entry name" value="DUF421"/>
</dbReference>
<dbReference type="AlphaFoldDB" id="U1X420"/>
<feature type="domain" description="YetF C-terminal" evidence="1">
    <location>
        <begin position="4"/>
        <end position="41"/>
    </location>
</feature>
<dbReference type="STRING" id="649747.HMPREF0083_02648"/>
<proteinExistence type="predicted"/>
<evidence type="ECO:0000313" key="3">
    <source>
        <dbReference type="Proteomes" id="UP000016511"/>
    </source>
</evidence>
<evidence type="ECO:0000259" key="1">
    <source>
        <dbReference type="Pfam" id="PF04239"/>
    </source>
</evidence>
<sequence>MQLKSDELETLMSGKYVTIIENGTSNEKNLRKLRLPVDKLEAIYIWFDKSTNFCGR</sequence>
<organism evidence="2 3">
    <name type="scientific">Aneurinibacillus aneurinilyticus ATCC 12856</name>
    <dbReference type="NCBI Taxonomy" id="649747"/>
    <lineage>
        <taxon>Bacteria</taxon>
        <taxon>Bacillati</taxon>
        <taxon>Bacillota</taxon>
        <taxon>Bacilli</taxon>
        <taxon>Bacillales</taxon>
        <taxon>Paenibacillaceae</taxon>
        <taxon>Aneurinibacillus group</taxon>
        <taxon>Aneurinibacillus</taxon>
    </lineage>
</organism>
<dbReference type="Gene3D" id="3.30.240.20">
    <property type="entry name" value="bsu07140 like domains"/>
    <property type="match status" value="1"/>
</dbReference>
<protein>
    <recommendedName>
        <fullName evidence="1">YetF C-terminal domain-containing protein</fullName>
    </recommendedName>
</protein>
<dbReference type="HOGENOM" id="CLU_3003974_0_0_9"/>
<dbReference type="InterPro" id="IPR023090">
    <property type="entry name" value="UPF0702_alpha/beta_dom_sf"/>
</dbReference>
<dbReference type="Pfam" id="PF04239">
    <property type="entry name" value="DUF421"/>
    <property type="match status" value="1"/>
</dbReference>